<dbReference type="InterPro" id="IPR025444">
    <property type="entry name" value="Monooxy_af470"/>
</dbReference>
<evidence type="ECO:0000313" key="1">
    <source>
        <dbReference type="EMBL" id="RKT77436.1"/>
    </source>
</evidence>
<reference evidence="1 2" key="1">
    <citation type="submission" date="2018-10" db="EMBL/GenBank/DDBJ databases">
        <title>Sequencing the genomes of 1000 actinobacteria strains.</title>
        <authorList>
            <person name="Klenk H.-P."/>
        </authorList>
    </citation>
    <scope>NUCLEOTIDE SEQUENCE [LARGE SCALE GENOMIC DNA]</scope>
    <source>
        <strain evidence="1 2">DSM 44267</strain>
    </source>
</reference>
<keyword evidence="2" id="KW-1185">Reference proteome</keyword>
<dbReference type="Proteomes" id="UP000278440">
    <property type="component" value="Unassembled WGS sequence"/>
</dbReference>
<accession>A0A495XXJ2</accession>
<dbReference type="Pfam" id="PF13826">
    <property type="entry name" value="Monooxy_af470-like"/>
    <property type="match status" value="1"/>
</dbReference>
<dbReference type="EMBL" id="RBXT01000001">
    <property type="protein sequence ID" value="RKT77436.1"/>
    <property type="molecule type" value="Genomic_DNA"/>
</dbReference>
<organism evidence="1 2">
    <name type="scientific">Terracoccus luteus</name>
    <dbReference type="NCBI Taxonomy" id="53356"/>
    <lineage>
        <taxon>Bacteria</taxon>
        <taxon>Bacillati</taxon>
        <taxon>Actinomycetota</taxon>
        <taxon>Actinomycetes</taxon>
        <taxon>Micrococcales</taxon>
        <taxon>Intrasporangiaceae</taxon>
        <taxon>Terracoccus</taxon>
    </lineage>
</organism>
<dbReference type="AlphaFoldDB" id="A0A495XXJ2"/>
<dbReference type="OrthoDB" id="7566033at2"/>
<comment type="caution">
    <text evidence="1">The sequence shown here is derived from an EMBL/GenBank/DDBJ whole genome shotgun (WGS) entry which is preliminary data.</text>
</comment>
<evidence type="ECO:0000313" key="2">
    <source>
        <dbReference type="Proteomes" id="UP000278440"/>
    </source>
</evidence>
<gene>
    <name evidence="1" type="ORF">DFJ68_0859</name>
</gene>
<name>A0A495XXJ2_9MICO</name>
<dbReference type="RefSeq" id="WP_121035072.1">
    <property type="nucleotide sequence ID" value="NZ_RBXT01000001.1"/>
</dbReference>
<proteinExistence type="predicted"/>
<sequence>MPTHRSTTHDHDGDLAVFLIGLRVAKPWRPDLWVPTLRAMPPMLAELHEAKAAAERGEGEDLGFLGHRTLVGAGGPTVLQYWRSTEHIYAYAHDEGRHHRPAWLDFYRRVAGDAGAVGIWHETYAVPAGGAETLYVDMPPTGLGAAVGVRGSSGRRHARLADRGSAPRP</sequence>
<protein>
    <submittedName>
        <fullName evidence="1">Uncharacterized protein DUF4188</fullName>
    </submittedName>
</protein>